<dbReference type="GO" id="GO:0003899">
    <property type="term" value="F:DNA-directed RNA polymerase activity"/>
    <property type="evidence" value="ECO:0007669"/>
    <property type="project" value="UniProtKB-UniRule"/>
</dbReference>
<proteinExistence type="inferred from homology"/>
<evidence type="ECO:0000256" key="14">
    <source>
        <dbReference type="PIRSR" id="PIRSR002811-1"/>
    </source>
</evidence>
<dbReference type="Pfam" id="PF10410">
    <property type="entry name" value="DnaB_bind"/>
    <property type="match status" value="1"/>
</dbReference>
<dbReference type="Gene3D" id="3.90.580.10">
    <property type="entry name" value="Zinc finger, CHC2-type domain"/>
    <property type="match status" value="1"/>
</dbReference>
<dbReference type="Pfam" id="PF08275">
    <property type="entry name" value="DNAG_N"/>
    <property type="match status" value="1"/>
</dbReference>
<dbReference type="GO" id="GO:1990077">
    <property type="term" value="C:primosome complex"/>
    <property type="evidence" value="ECO:0007669"/>
    <property type="project" value="UniProtKB-KW"/>
</dbReference>
<evidence type="ECO:0000256" key="8">
    <source>
        <dbReference type="ARBA" id="ARBA00022833"/>
    </source>
</evidence>
<dbReference type="PIRSF" id="PIRSF002811">
    <property type="entry name" value="DnaG"/>
    <property type="match status" value="1"/>
</dbReference>
<keyword evidence="2 12" id="KW-0639">Primosome</keyword>
<dbReference type="InterPro" id="IPR006171">
    <property type="entry name" value="TOPRIM_dom"/>
</dbReference>
<dbReference type="Gene3D" id="3.40.1360.10">
    <property type="match status" value="1"/>
</dbReference>
<feature type="domain" description="Toprim" evidence="15">
    <location>
        <begin position="257"/>
        <end position="338"/>
    </location>
</feature>
<dbReference type="InterPro" id="IPR013264">
    <property type="entry name" value="DNAG_N"/>
</dbReference>
<evidence type="ECO:0000256" key="9">
    <source>
        <dbReference type="ARBA" id="ARBA00022842"/>
    </source>
</evidence>
<comment type="similarity">
    <text evidence="12 13">Belongs to the DnaG primase family.</text>
</comment>
<evidence type="ECO:0000313" key="17">
    <source>
        <dbReference type="Proteomes" id="UP000034607"/>
    </source>
</evidence>
<dbReference type="SMART" id="SM00493">
    <property type="entry name" value="TOPRIM"/>
    <property type="match status" value="1"/>
</dbReference>
<evidence type="ECO:0000259" key="15">
    <source>
        <dbReference type="PROSITE" id="PS50880"/>
    </source>
</evidence>
<evidence type="ECO:0000256" key="12">
    <source>
        <dbReference type="HAMAP-Rule" id="MF_00974"/>
    </source>
</evidence>
<protein>
    <recommendedName>
        <fullName evidence="12 13">DNA primase</fullName>
        <ecNumber evidence="12">2.7.7.101</ecNumber>
    </recommendedName>
</protein>
<evidence type="ECO:0000256" key="1">
    <source>
        <dbReference type="ARBA" id="ARBA00022478"/>
    </source>
</evidence>
<keyword evidence="5 12" id="KW-0235">DNA replication</keyword>
<evidence type="ECO:0000256" key="4">
    <source>
        <dbReference type="ARBA" id="ARBA00022695"/>
    </source>
</evidence>
<dbReference type="GO" id="GO:0005737">
    <property type="term" value="C:cytoplasm"/>
    <property type="evidence" value="ECO:0007669"/>
    <property type="project" value="TreeGrafter"/>
</dbReference>
<keyword evidence="7 12" id="KW-0863">Zinc-finger</keyword>
<dbReference type="NCBIfam" id="TIGR01391">
    <property type="entry name" value="dnaG"/>
    <property type="match status" value="1"/>
</dbReference>
<keyword evidence="11 12" id="KW-0804">Transcription</keyword>
<dbReference type="SUPFAM" id="SSF57783">
    <property type="entry name" value="Zinc beta-ribbon"/>
    <property type="match status" value="1"/>
</dbReference>
<evidence type="ECO:0000256" key="2">
    <source>
        <dbReference type="ARBA" id="ARBA00022515"/>
    </source>
</evidence>
<evidence type="ECO:0000256" key="3">
    <source>
        <dbReference type="ARBA" id="ARBA00022679"/>
    </source>
</evidence>
<reference evidence="16 17" key="1">
    <citation type="journal article" date="2015" name="Nature">
        <title>rRNA introns, odd ribosomes, and small enigmatic genomes across a large radiation of phyla.</title>
        <authorList>
            <person name="Brown C.T."/>
            <person name="Hug L.A."/>
            <person name="Thomas B.C."/>
            <person name="Sharon I."/>
            <person name="Castelle C.J."/>
            <person name="Singh A."/>
            <person name="Wilkins M.J."/>
            <person name="Williams K.H."/>
            <person name="Banfield J.F."/>
        </authorList>
    </citation>
    <scope>NUCLEOTIDE SEQUENCE [LARGE SCALE GENOMIC DNA]</scope>
</reference>
<dbReference type="PANTHER" id="PTHR30313">
    <property type="entry name" value="DNA PRIMASE"/>
    <property type="match status" value="1"/>
</dbReference>
<feature type="zinc finger region" description="CHC2-type" evidence="12 14">
    <location>
        <begin position="34"/>
        <end position="58"/>
    </location>
</feature>
<dbReference type="FunFam" id="3.90.580.10:FF:000001">
    <property type="entry name" value="DNA primase"/>
    <property type="match status" value="1"/>
</dbReference>
<keyword evidence="3 12" id="KW-0808">Transferase</keyword>
<sequence length="584" mass="65417">MDQVEEVKSKVDMVQLVSEYIPLKKGGRNYKGLCPFHGEKTPSFMVNPELQIWKCFGCGEGGDAYTFLQRMEGMEFGEALRTLAEKVGVKLTAYRPSQTEEVKERLVRVNSLAAEFYHYLLMQHRLGESARQYLRKRGIKEEVTEKFKLGFAPEGWDFLMKYLVGKKNFEVQDLERAGLVVKGQNFYDRFRNRVMFPLSNHRGQTVGFAGRVMPATSAEAAASQGAKYVNTPETEIYHKGELLYGLDVNKTEIKTAGWAVVVEGELDLLASYLAGVKNAVAVKGSALTTQQVDLVRRYAGTVVLALDADVAGDAAARRGIEVAERAGVVVKILNSKSEIINPKQYKDPGEWGVADPEGWRAAVGKAIPIYDYYLESAVARYGLDGVGKGKISRELAPIWVNISDEIVKAHYVRKLAEVLEVREEDVRAQLGKISSTGSQTTRDPSATVGMTIKTRREVVEEYVVGLALRNGMVGKLIGSSVSQWVEMPFWKKVVEQFSVLSPQFSGVKELIGALPAELRGRVEEQMLVEDRFEEGDAEREWEKAVRELEEIEVRERIEKMREEAQGRGELRGLTKRLAELTKDK</sequence>
<dbReference type="EMBL" id="LCNM01000010">
    <property type="protein sequence ID" value="KKU56308.1"/>
    <property type="molecule type" value="Genomic_DNA"/>
</dbReference>
<dbReference type="InterPro" id="IPR050219">
    <property type="entry name" value="DnaG_primase"/>
</dbReference>
<dbReference type="InterPro" id="IPR006295">
    <property type="entry name" value="DNA_primase_DnaG"/>
</dbReference>
<dbReference type="Pfam" id="PF13155">
    <property type="entry name" value="Toprim_2"/>
    <property type="match status" value="1"/>
</dbReference>
<keyword evidence="10 12" id="KW-0238">DNA-binding</keyword>
<comment type="caution">
    <text evidence="16">The sequence shown here is derived from an EMBL/GenBank/DDBJ whole genome shotgun (WGS) entry which is preliminary data.</text>
</comment>
<dbReference type="SMART" id="SM00400">
    <property type="entry name" value="ZnF_CHCC"/>
    <property type="match status" value="1"/>
</dbReference>
<evidence type="ECO:0000256" key="11">
    <source>
        <dbReference type="ARBA" id="ARBA00023163"/>
    </source>
</evidence>
<evidence type="ECO:0000256" key="13">
    <source>
        <dbReference type="PIRNR" id="PIRNR002811"/>
    </source>
</evidence>
<dbReference type="SUPFAM" id="SSF56731">
    <property type="entry name" value="DNA primase core"/>
    <property type="match status" value="1"/>
</dbReference>
<dbReference type="FunFam" id="3.90.980.10:FF:000001">
    <property type="entry name" value="DNA primase"/>
    <property type="match status" value="1"/>
</dbReference>
<dbReference type="PATRIC" id="fig|1618357.3.peg.553"/>
<comment type="function">
    <text evidence="12 13">RNA polymerase that catalyzes the synthesis of short RNA molecules used as primers for DNA polymerase during DNA replication.</text>
</comment>
<dbReference type="InterPro" id="IPR036977">
    <property type="entry name" value="DNA_primase_Znf_CHC2"/>
</dbReference>
<comment type="cofactor">
    <cofactor evidence="12 13 14">
        <name>Zn(2+)</name>
        <dbReference type="ChEBI" id="CHEBI:29105"/>
    </cofactor>
    <text evidence="12 13 14">Binds 1 zinc ion per monomer.</text>
</comment>
<dbReference type="Pfam" id="PF01807">
    <property type="entry name" value="Zn_ribbon_DnaG"/>
    <property type="match status" value="1"/>
</dbReference>
<evidence type="ECO:0000256" key="7">
    <source>
        <dbReference type="ARBA" id="ARBA00022771"/>
    </source>
</evidence>
<name>A0A0G1TQ86_9BACT</name>
<dbReference type="InterPro" id="IPR002694">
    <property type="entry name" value="Znf_CHC2"/>
</dbReference>
<organism evidence="16 17">
    <name type="scientific">Candidatus Amesbacteria bacterium GW2011_GWA2_47_11</name>
    <dbReference type="NCBI Taxonomy" id="1618357"/>
    <lineage>
        <taxon>Bacteria</taxon>
        <taxon>Candidatus Amesiibacteriota</taxon>
    </lineage>
</organism>
<dbReference type="InterPro" id="IPR019475">
    <property type="entry name" value="DNA_primase_DnaB-bd"/>
</dbReference>
<dbReference type="CDD" id="cd03364">
    <property type="entry name" value="TOPRIM_DnaG_primases"/>
    <property type="match status" value="1"/>
</dbReference>
<dbReference type="PROSITE" id="PS50880">
    <property type="entry name" value="TOPRIM"/>
    <property type="match status" value="1"/>
</dbReference>
<keyword evidence="8 12" id="KW-0862">Zinc</keyword>
<keyword evidence="9" id="KW-0460">Magnesium</keyword>
<keyword evidence="6 12" id="KW-0479">Metal-binding</keyword>
<evidence type="ECO:0000256" key="10">
    <source>
        <dbReference type="ARBA" id="ARBA00023125"/>
    </source>
</evidence>
<dbReference type="AlphaFoldDB" id="A0A0G1TQ86"/>
<gene>
    <name evidence="12" type="primary">dnaG</name>
    <name evidence="16" type="ORF">UX78_C0010G0026</name>
</gene>
<dbReference type="GO" id="GO:0008270">
    <property type="term" value="F:zinc ion binding"/>
    <property type="evidence" value="ECO:0007669"/>
    <property type="project" value="UniProtKB-UniRule"/>
</dbReference>
<comment type="domain">
    <text evidence="12">Contains an N-terminal zinc-binding domain, a central core domain that contains the primase activity, and a C-terminal DnaB-binding domain.</text>
</comment>
<accession>A0A0G1TQ86</accession>
<evidence type="ECO:0000256" key="6">
    <source>
        <dbReference type="ARBA" id="ARBA00022723"/>
    </source>
</evidence>
<dbReference type="InterPro" id="IPR037068">
    <property type="entry name" value="DNA_primase_core_N_sf"/>
</dbReference>
<dbReference type="Proteomes" id="UP000034607">
    <property type="component" value="Unassembled WGS sequence"/>
</dbReference>
<keyword evidence="1 12" id="KW-0240">DNA-directed RNA polymerase</keyword>
<dbReference type="InterPro" id="IPR030846">
    <property type="entry name" value="DnaG_bac"/>
</dbReference>
<keyword evidence="4 12" id="KW-0548">Nucleotidyltransferase</keyword>
<comment type="catalytic activity">
    <reaction evidence="12">
        <text>ssDNA + n NTP = ssDNA/pppN(pN)n-1 hybrid + (n-1) diphosphate.</text>
        <dbReference type="EC" id="2.7.7.101"/>
    </reaction>
</comment>
<dbReference type="HAMAP" id="MF_00974">
    <property type="entry name" value="DNA_primase_DnaG"/>
    <property type="match status" value="1"/>
</dbReference>
<evidence type="ECO:0000256" key="5">
    <source>
        <dbReference type="ARBA" id="ARBA00022705"/>
    </source>
</evidence>
<dbReference type="GO" id="GO:0003677">
    <property type="term" value="F:DNA binding"/>
    <property type="evidence" value="ECO:0007669"/>
    <property type="project" value="UniProtKB-KW"/>
</dbReference>
<dbReference type="GO" id="GO:0006269">
    <property type="term" value="P:DNA replication, synthesis of primer"/>
    <property type="evidence" value="ECO:0007669"/>
    <property type="project" value="UniProtKB-UniRule"/>
</dbReference>
<dbReference type="PANTHER" id="PTHR30313:SF2">
    <property type="entry name" value="DNA PRIMASE"/>
    <property type="match status" value="1"/>
</dbReference>
<dbReference type="InterPro" id="IPR034151">
    <property type="entry name" value="TOPRIM_DnaG_bac"/>
</dbReference>
<dbReference type="GO" id="GO:0000428">
    <property type="term" value="C:DNA-directed RNA polymerase complex"/>
    <property type="evidence" value="ECO:0007669"/>
    <property type="project" value="UniProtKB-KW"/>
</dbReference>
<dbReference type="EC" id="2.7.7.101" evidence="12"/>
<evidence type="ECO:0000313" key="16">
    <source>
        <dbReference type="EMBL" id="KKU56308.1"/>
    </source>
</evidence>
<dbReference type="Gene3D" id="3.90.980.10">
    <property type="entry name" value="DNA primase, catalytic core, N-terminal domain"/>
    <property type="match status" value="1"/>
</dbReference>
<comment type="subunit">
    <text evidence="12">Monomer. Interacts with DnaB.</text>
</comment>